<dbReference type="AlphaFoldDB" id="A0A2Z5JJ54"/>
<reference evidence="1 2" key="1">
    <citation type="journal article" date="2018" name="Front. Microbiol.">
        <title>Genome Sequencing of Streptomyces atratus SCSIOZH16 and Activation Production of Nocardamine via Metabolic Engineering.</title>
        <authorList>
            <person name="Li Y."/>
            <person name="Zhang C."/>
            <person name="Liu C."/>
            <person name="Ju J."/>
            <person name="Ma J."/>
        </authorList>
    </citation>
    <scope>NUCLEOTIDE SEQUENCE [LARGE SCALE GENOMIC DNA]</scope>
    <source>
        <strain evidence="1 2">SCSIO_ZH16</strain>
    </source>
</reference>
<evidence type="ECO:0000313" key="1">
    <source>
        <dbReference type="EMBL" id="AXE80380.1"/>
    </source>
</evidence>
<evidence type="ECO:0008006" key="3">
    <source>
        <dbReference type="Google" id="ProtNLM"/>
    </source>
</evidence>
<proteinExistence type="predicted"/>
<dbReference type="InterPro" id="IPR035944">
    <property type="entry name" value="YfbM-like_sf"/>
</dbReference>
<accession>A0A2Z5JJ54</accession>
<evidence type="ECO:0000313" key="2">
    <source>
        <dbReference type="Proteomes" id="UP000252698"/>
    </source>
</evidence>
<dbReference type="KEGG" id="sata:C5746_29320"/>
<dbReference type="RefSeq" id="WP_114246827.1">
    <property type="nucleotide sequence ID" value="NZ_BMRN01000013.1"/>
</dbReference>
<dbReference type="EMBL" id="CP027306">
    <property type="protein sequence ID" value="AXE80380.1"/>
    <property type="molecule type" value="Genomic_DNA"/>
</dbReference>
<dbReference type="Pfam" id="PF08974">
    <property type="entry name" value="DUF1877"/>
    <property type="match status" value="1"/>
</dbReference>
<dbReference type="Gene3D" id="3.40.1760.10">
    <property type="entry name" value="YfbM-like super family"/>
    <property type="match status" value="1"/>
</dbReference>
<dbReference type="InterPro" id="IPR015068">
    <property type="entry name" value="DUF1877"/>
</dbReference>
<sequence>MSFSMQARAVPAAGLPQDFTGVAAVFADTDDALDFLETDLRISKDFSQVHELCLTAPPGQGSCELPVFGGTVHEDPAGIEAPSVTLEAAGVREAAEFLRSHPFDKLWRGAAGGVGAHWGWPEPEVRDVFAHHYRQVLDFYGRAAEAGDAVVKRFLY</sequence>
<protein>
    <recommendedName>
        <fullName evidence="3">DUF1877 domain-containing protein</fullName>
    </recommendedName>
</protein>
<dbReference type="Proteomes" id="UP000252698">
    <property type="component" value="Chromosome"/>
</dbReference>
<dbReference type="GeneID" id="95522505"/>
<organism evidence="1 2">
    <name type="scientific">Streptomyces atratus</name>
    <dbReference type="NCBI Taxonomy" id="1893"/>
    <lineage>
        <taxon>Bacteria</taxon>
        <taxon>Bacillati</taxon>
        <taxon>Actinomycetota</taxon>
        <taxon>Actinomycetes</taxon>
        <taxon>Kitasatosporales</taxon>
        <taxon>Streptomycetaceae</taxon>
        <taxon>Streptomyces</taxon>
    </lineage>
</organism>
<gene>
    <name evidence="1" type="ORF">C5746_29320</name>
</gene>
<name>A0A2Z5JJ54_STRAR</name>